<dbReference type="PANTHER" id="PTHR32125">
    <property type="entry name" value="2-C-METHYL-D-ERYTHRITOL 4-PHOSPHATE CYTIDYLYLTRANSFERASE, CHLOROPLASTIC"/>
    <property type="match status" value="1"/>
</dbReference>
<proteinExistence type="inferred from homology"/>
<dbReference type="Pfam" id="PF01128">
    <property type="entry name" value="IspD"/>
    <property type="match status" value="1"/>
</dbReference>
<name>A0A943T9I4_9MICC</name>
<dbReference type="InterPro" id="IPR034683">
    <property type="entry name" value="IspD/TarI"/>
</dbReference>
<dbReference type="Gene3D" id="3.90.550.10">
    <property type="entry name" value="Spore Coat Polysaccharide Biosynthesis Protein SpsA, Chain A"/>
    <property type="match status" value="1"/>
</dbReference>
<gene>
    <name evidence="3 4" type="primary">ispD</name>
    <name evidence="4" type="ORF">KH265_04675</name>
</gene>
<comment type="function">
    <text evidence="3">Catalyzes the formation of 4-diphosphocytidyl-2-C-methyl-D-erythritol from CTP and 2-C-methyl-D-erythritol 4-phosphate (MEP).</text>
</comment>
<keyword evidence="2 3" id="KW-0548">Nucleotidyltransferase</keyword>
<dbReference type="AlphaFoldDB" id="A0A943T9I4"/>
<keyword evidence="3" id="KW-0414">Isoprene biosynthesis</keyword>
<evidence type="ECO:0000313" key="5">
    <source>
        <dbReference type="Proteomes" id="UP000739069"/>
    </source>
</evidence>
<dbReference type="EC" id="2.7.7.60" evidence="3"/>
<dbReference type="SUPFAM" id="SSF53448">
    <property type="entry name" value="Nucleotide-diphospho-sugar transferases"/>
    <property type="match status" value="1"/>
</dbReference>
<comment type="catalytic activity">
    <reaction evidence="3">
        <text>2-C-methyl-D-erythritol 4-phosphate + CTP + H(+) = 4-CDP-2-C-methyl-D-erythritol + diphosphate</text>
        <dbReference type="Rhea" id="RHEA:13429"/>
        <dbReference type="ChEBI" id="CHEBI:15378"/>
        <dbReference type="ChEBI" id="CHEBI:33019"/>
        <dbReference type="ChEBI" id="CHEBI:37563"/>
        <dbReference type="ChEBI" id="CHEBI:57823"/>
        <dbReference type="ChEBI" id="CHEBI:58262"/>
        <dbReference type="EC" id="2.7.7.60"/>
    </reaction>
</comment>
<feature type="site" description="Positions MEP for the nucleophilic attack" evidence="3">
    <location>
        <position position="254"/>
    </location>
</feature>
<dbReference type="Proteomes" id="UP000739069">
    <property type="component" value="Unassembled WGS sequence"/>
</dbReference>
<feature type="site" description="Positions MEP for the nucleophilic attack" evidence="3">
    <location>
        <position position="194"/>
    </location>
</feature>
<feature type="site" description="Transition state stabilizer" evidence="3">
    <location>
        <position position="54"/>
    </location>
</feature>
<accession>A0A943T9I4</accession>
<evidence type="ECO:0000313" key="4">
    <source>
        <dbReference type="EMBL" id="MBS6634936.1"/>
    </source>
</evidence>
<organism evidence="4 5">
    <name type="scientific">Rothia mucilaginosa</name>
    <dbReference type="NCBI Taxonomy" id="43675"/>
    <lineage>
        <taxon>Bacteria</taxon>
        <taxon>Bacillati</taxon>
        <taxon>Actinomycetota</taxon>
        <taxon>Actinomycetes</taxon>
        <taxon>Micrococcales</taxon>
        <taxon>Micrococcaceae</taxon>
        <taxon>Rothia</taxon>
    </lineage>
</organism>
<reference evidence="4" key="1">
    <citation type="submission" date="2021-02" db="EMBL/GenBank/DDBJ databases">
        <title>Infant gut strain persistence is associated with maternal origin, phylogeny, and functional potential including surface adhesion and iron acquisition.</title>
        <authorList>
            <person name="Lou Y.C."/>
        </authorList>
    </citation>
    <scope>NUCLEOTIDE SEQUENCE</scope>
    <source>
        <strain evidence="4">L1_008_092G1_dasL1_008_092G1_concoct_16</strain>
    </source>
</reference>
<dbReference type="NCBIfam" id="TIGR00453">
    <property type="entry name" value="ispD"/>
    <property type="match status" value="1"/>
</dbReference>
<evidence type="ECO:0000256" key="2">
    <source>
        <dbReference type="ARBA" id="ARBA00022695"/>
    </source>
</evidence>
<comment type="pathway">
    <text evidence="3">Isoprenoid biosynthesis; isopentenyl diphosphate biosynthesis via DXP pathway; isopentenyl diphosphate from 1-deoxy-D-xylulose 5-phosphate: step 2/6.</text>
</comment>
<evidence type="ECO:0000256" key="1">
    <source>
        <dbReference type="ARBA" id="ARBA00022679"/>
    </source>
</evidence>
<dbReference type="RefSeq" id="WP_303952595.1">
    <property type="nucleotide sequence ID" value="NZ_JAGZXI010000005.1"/>
</dbReference>
<sequence>MSFTANSVTAEVNAQNRFVQNQPAQNRQCKDPSRVAVIVLGAGSGTRLGEPIPKAAVRVQGRTLLDHALQGARESRVAEHVVVTVPAGCESLCPELLEDAHRAEALVTVGGDTRTASVVAALDALREAEIAVDYVLIHDCARSFTPPEVYHRVLEGLGTRVAAGTVRAVIPVLPVVDTIKTVDASAVVTGTPARSSMRAVQTPQGFEVSALLAAHERSRALPPEEAELLTDDAMAMEAAGEPVLTVAGHEDAFKVTTPMDLKVARALFGGTRP</sequence>
<dbReference type="InterPro" id="IPR050088">
    <property type="entry name" value="IspD/TarI_cytidylyltransf_bact"/>
</dbReference>
<comment type="caution">
    <text evidence="4">The sequence shown here is derived from an EMBL/GenBank/DDBJ whole genome shotgun (WGS) entry which is preliminary data.</text>
</comment>
<feature type="site" description="Transition state stabilizer" evidence="3">
    <location>
        <position position="47"/>
    </location>
</feature>
<comment type="similarity">
    <text evidence="3">Belongs to the IspD/TarI cytidylyltransferase family. IspD subfamily.</text>
</comment>
<evidence type="ECO:0000256" key="3">
    <source>
        <dbReference type="HAMAP-Rule" id="MF_00108"/>
    </source>
</evidence>
<dbReference type="HAMAP" id="MF_00108">
    <property type="entry name" value="IspD"/>
    <property type="match status" value="1"/>
</dbReference>
<dbReference type="GO" id="GO:0050518">
    <property type="term" value="F:2-C-methyl-D-erythritol 4-phosphate cytidylyltransferase activity"/>
    <property type="evidence" value="ECO:0007669"/>
    <property type="project" value="UniProtKB-UniRule"/>
</dbReference>
<dbReference type="InterPro" id="IPR001228">
    <property type="entry name" value="IspD"/>
</dbReference>
<dbReference type="EMBL" id="JAGZXI010000005">
    <property type="protein sequence ID" value="MBS6634936.1"/>
    <property type="molecule type" value="Genomic_DNA"/>
</dbReference>
<dbReference type="GO" id="GO:0019288">
    <property type="term" value="P:isopentenyl diphosphate biosynthetic process, methylerythritol 4-phosphate pathway"/>
    <property type="evidence" value="ECO:0007669"/>
    <property type="project" value="UniProtKB-UniRule"/>
</dbReference>
<dbReference type="InterPro" id="IPR029044">
    <property type="entry name" value="Nucleotide-diphossugar_trans"/>
</dbReference>
<protein>
    <recommendedName>
        <fullName evidence="3">2-C-methyl-D-erythritol 4-phosphate cytidylyltransferase</fullName>
        <ecNumber evidence="3">2.7.7.60</ecNumber>
    </recommendedName>
    <alternativeName>
        <fullName evidence="3">4-diphosphocytidyl-2C-methyl-D-erythritol synthase</fullName>
    </alternativeName>
    <alternativeName>
        <fullName evidence="3">MEP cytidylyltransferase</fullName>
        <shortName evidence="3">MCT</shortName>
    </alternativeName>
</protein>
<dbReference type="CDD" id="cd02516">
    <property type="entry name" value="CDP-ME_synthetase"/>
    <property type="match status" value="1"/>
</dbReference>
<keyword evidence="1 3" id="KW-0808">Transferase</keyword>
<dbReference type="PANTHER" id="PTHR32125:SF4">
    <property type="entry name" value="2-C-METHYL-D-ERYTHRITOL 4-PHOSPHATE CYTIDYLYLTRANSFERASE, CHLOROPLASTIC"/>
    <property type="match status" value="1"/>
</dbReference>